<evidence type="ECO:0000259" key="2">
    <source>
        <dbReference type="SMART" id="SM00060"/>
    </source>
</evidence>
<feature type="domain" description="Fibronectin type-III" evidence="2">
    <location>
        <begin position="2238"/>
        <end position="2357"/>
    </location>
</feature>
<feature type="compositionally biased region" description="Low complexity" evidence="1">
    <location>
        <begin position="1"/>
        <end position="14"/>
    </location>
</feature>
<feature type="domain" description="Fibronectin type-III" evidence="2">
    <location>
        <begin position="1361"/>
        <end position="1456"/>
    </location>
</feature>
<evidence type="ECO:0000256" key="1">
    <source>
        <dbReference type="SAM" id="MobiDB-lite"/>
    </source>
</evidence>
<feature type="compositionally biased region" description="Pro residues" evidence="1">
    <location>
        <begin position="33"/>
        <end position="49"/>
    </location>
</feature>
<feature type="region of interest" description="Disordered" evidence="1">
    <location>
        <begin position="141"/>
        <end position="172"/>
    </location>
</feature>
<feature type="compositionally biased region" description="Polar residues" evidence="1">
    <location>
        <begin position="156"/>
        <end position="168"/>
    </location>
</feature>
<reference evidence="3" key="1">
    <citation type="submission" date="2021-02" db="EMBL/GenBank/DDBJ databases">
        <authorList>
            <person name="Dougan E. K."/>
            <person name="Rhodes N."/>
            <person name="Thang M."/>
            <person name="Chan C."/>
        </authorList>
    </citation>
    <scope>NUCLEOTIDE SEQUENCE</scope>
</reference>
<dbReference type="EMBL" id="CAJNNW010020937">
    <property type="protein sequence ID" value="CAE8667207.1"/>
    <property type="molecule type" value="Genomic_DNA"/>
</dbReference>
<organism evidence="3 4">
    <name type="scientific">Polarella glacialis</name>
    <name type="common">Dinoflagellate</name>
    <dbReference type="NCBI Taxonomy" id="89957"/>
    <lineage>
        <taxon>Eukaryota</taxon>
        <taxon>Sar</taxon>
        <taxon>Alveolata</taxon>
        <taxon>Dinophyceae</taxon>
        <taxon>Suessiales</taxon>
        <taxon>Suessiaceae</taxon>
        <taxon>Polarella</taxon>
    </lineage>
</organism>
<proteinExistence type="predicted"/>
<dbReference type="InterPro" id="IPR003961">
    <property type="entry name" value="FN3_dom"/>
</dbReference>
<feature type="region of interest" description="Disordered" evidence="1">
    <location>
        <begin position="1709"/>
        <end position="1730"/>
    </location>
</feature>
<feature type="region of interest" description="Disordered" evidence="1">
    <location>
        <begin position="495"/>
        <end position="529"/>
    </location>
</feature>
<evidence type="ECO:0000313" key="3">
    <source>
        <dbReference type="EMBL" id="CAE8667207.1"/>
    </source>
</evidence>
<feature type="compositionally biased region" description="Pro residues" evidence="1">
    <location>
        <begin position="2432"/>
        <end position="2445"/>
    </location>
</feature>
<accession>A0A813J999</accession>
<evidence type="ECO:0000313" key="4">
    <source>
        <dbReference type="Proteomes" id="UP000626109"/>
    </source>
</evidence>
<dbReference type="Proteomes" id="UP000626109">
    <property type="component" value="Unassembled WGS sequence"/>
</dbReference>
<feature type="domain" description="Fibronectin type-III" evidence="2">
    <location>
        <begin position="1804"/>
        <end position="1908"/>
    </location>
</feature>
<feature type="region of interest" description="Disordered" evidence="1">
    <location>
        <begin position="2416"/>
        <end position="2460"/>
    </location>
</feature>
<feature type="compositionally biased region" description="Polar residues" evidence="1">
    <location>
        <begin position="22"/>
        <end position="31"/>
    </location>
</feature>
<feature type="domain" description="Fibronectin type-III" evidence="2">
    <location>
        <begin position="2048"/>
        <end position="2215"/>
    </location>
</feature>
<protein>
    <recommendedName>
        <fullName evidence="2">Fibronectin type-III domain-containing protein</fullName>
    </recommendedName>
</protein>
<feature type="region of interest" description="Disordered" evidence="1">
    <location>
        <begin position="1"/>
        <end position="70"/>
    </location>
</feature>
<sequence length="2556" mass="276370">MPPKGKAAAKATGSKPEKGKTGSANTGKASTSPVPPVEKPGVPSPPPSPVLVRFPEAATSPLGKQEDPAARCVLLTWRDRDGLYKLQTRNFSFAEKEPDHGWEDVPQSAVHARPIAGRKDIFLVTGLQSIRSEFRLSGKKEDELQVDAQGKDAQGSVANGSSAPSEPSLSVVDPAAKPDVKIVVRGNYGGPGAFLTFRSTNPDSLRESSEEALESDQGSGPLFAWPGIGICRVQARWRLLRRALPESALARSAADGEKQVGPVVDVGDACSFEVATGSWSFWVDSLPHGFVVRLEVRVGTAYRWSTWSEESDDVPVLIDPPRVQVDSPYCVPLLVTDCMATVRWAGFELAEGLSLVEYRVMVCQLAGKDDGDSVGWDARSAFVAGIFTADTSTAPTELDFDVKSLIVDMFYTIRVDARYPFVGHRDWSTQAALTQEPVKPLFADGKMVLLKCKMPPAGPLPLPASVMLADAQATEESWAAEDYRLEFRFRPCLPHQADSPQVAQPATPKDKPDEDMLLSDEEAGGKEEPADEVVLESTSWMPALQARKISVPGIGTPAWTALAVLLPDLWAGKKKGWDTVICRLRHCRPALVSPFLGTGSTSAPMVPKMAPPVLCSANLRFFAGSSQWGILLRFFLGTAPPPEAAMEEDSQLGVIGNVKRKATLQALGEQARASGSGALQAESTGNTNFRATRQHLQGHRLVTHIQLQLRRVDGESDASWTELVPTELPPVRPRHASAARMGPLPVAESKLSYGSELVWDVGDQHELCLWPTDGLVTGARYEFQVRAGTLECWSIWAARVLPGRPGRGDPPARITLFPSSTSTITARFPPFWLPAAMGSVQYVVTAIPRLSPAEDAPGTTVSLPEDCERAGEEVAKTIVWGQPRVRTDEELVQSLALRGELLNLPEGLASLLNLKNLMQMEIEQDLEALHKSGEVEVHLTGLLPATCYEISVLAKYPGMPCSSERLSEVSDTLCGSCPPVAPRAMPWAVAAEAELNCCQREVLLEIEERDGYELQCLPAPSAGWYDGRKDIAIAAKDKKKASGEDASSQEIRWWPSGEEEHGWCAVTTRSVRPGSGQKAGFKRVIAELGSFLTAAVGTVPPPDLASFRLAVCNRSQSHPGRWVGSESEPLLACIASVPTPPMPRRVYADGSWHLNVSFFAHTQSRPQGSMTVGQLRVVGVPQEASNWCRNELMDDYITSDGVSDGTGREGEIQGLAKLEQDPMQGGDVPAGFGHRAITLVQARVLRVGTVPHGINTLSGIDTVSVGTMPRVGTVPDIIAAQDWMELPETPLSHCKAKVPSLLQGTTAGKVGDLHALKIWLGQKTLQEGGIYVIQLRLGDGHLFSVWSQLSGRFPFAVPRPQLQASDLEVLTLSASVVQCRFPAFRVPSGVTEVSYRLRAEPTAPGSSLQGASPAEEIHLRPAVKTGTVLEANLGNLLPNTEYVFKVSARYPSIGWTTWGEGICSAPQSLCDLEADWVAPPMPLVLPRSGPRPFSLAVEGMPFFHASELAFLLAFPDTRTASDGIVYCLEYRMVGLSAASGEWQRPLELLQLEVTDSNKAQLLASCMAPWKLPPQLWRTRLLPMPQSTDSPDAVAAAHAQQVQFRLSAEMPEDCPSTRWFSSLTPPLCAAMAPPLAASGRLQVADTHLSLEVGFGLDRWLSSISADARAVAAADLQLKGGVQESSGQSLNLPRGFGHAFVSCFQVRSRHSPRPPGVQAADSSRRPPGVPWSTWWESPDAGMQAAISSSRAGSLELFTTSLALPEGAQLDYGSHYQVSVRISDGVCWSDWSEPSESVKVFVAPPKPQKPDTDVLVAVKDAGGTNVRLRWSVLKAHCGLKVIEYALHVHEVLPDGSEICPKRVAALWQGRSAGTEASPDGPEMTTHELRDLRLDVNYIFTLASRYPHVGPREFEDALSSATTSLRPCPLPLAVPMQLPMPAERLRRIQVSRCVLLRWSLAGIPSATPGGLKDFADIQVDGSDPRYDLQALPEGAGEHEWIPCRSISRLKVDGHMAWLVKDIPGRTVRSRFRLWDRDTGRFGRASPLMLSCVDAPSKLAASRVVSESSVQIALKAPAESPSGSDEYVCRFQVRYRPEQVGAPWTELPPQMIWHRQNDHLATPDEPTDGQGAVISGIGVSVARELSETEFIDGEDGGTSWTPNSVQRPPSLPTIPLAEVGTFGEVIRQRCLVTMLREEDGLQADAMYTFSMRVGDLFRLSEWSEPSGALKLAIPAPLVSIALAAAGTCITVTEVTDVSLVASWPQFVPATHAGVPVQAEVEYLLVVVPLPQKRRVVGRARPKEEIPMPLSQWLLSSKLPEGADPETVGMRPQQQLSSTIFGLAPYSNYELRLSVRYSRLGSRHWTEALSYVAVTKKSEGVQAVNALNAGKVSPPLLPGSGGFAGTEVVQAGGRAVLDPKAFLKAKDSPRGLPESPRRLPPLENPSAPPVGRPSSTGDLEEMSPEDAQEWLAGSNADIARITGGAGFRDPSAGPPTVPARQEGEPQEVGYPLVRPPEFDSGSEILQDQPCLPCQQQATLLHSSTCSRRVPWRLERQPAIGRC</sequence>
<dbReference type="SMART" id="SM00060">
    <property type="entry name" value="FN3"/>
    <property type="match status" value="5"/>
</dbReference>
<feature type="domain" description="Fibronectin type-III" evidence="2">
    <location>
        <begin position="808"/>
        <end position="960"/>
    </location>
</feature>
<gene>
    <name evidence="3" type="ORF">PGLA2088_LOCUS16498</name>
</gene>
<name>A0A813J999_POLGL</name>
<feature type="region of interest" description="Disordered" evidence="1">
    <location>
        <begin position="2479"/>
        <end position="2517"/>
    </location>
</feature>
<comment type="caution">
    <text evidence="3">The sequence shown here is derived from an EMBL/GenBank/DDBJ whole genome shotgun (WGS) entry which is preliminary data.</text>
</comment>